<feature type="coiled-coil region" evidence="1">
    <location>
        <begin position="299"/>
        <end position="341"/>
    </location>
</feature>
<proteinExistence type="predicted"/>
<evidence type="ECO:0000256" key="1">
    <source>
        <dbReference type="SAM" id="Coils"/>
    </source>
</evidence>
<protein>
    <recommendedName>
        <fullName evidence="2">Band 7 domain-containing protein</fullName>
    </recommendedName>
</protein>
<dbReference type="Pfam" id="PF01145">
    <property type="entry name" value="Band_7"/>
    <property type="match status" value="1"/>
</dbReference>
<dbReference type="AlphaFoldDB" id="A0AAV7KI71"/>
<evidence type="ECO:0000313" key="3">
    <source>
        <dbReference type="EMBL" id="KAI6661072.1"/>
    </source>
</evidence>
<reference evidence="3 4" key="1">
    <citation type="journal article" date="2023" name="BMC Biol.">
        <title>The compact genome of the sponge Oopsacas minuta (Hexactinellida) is lacking key metazoan core genes.</title>
        <authorList>
            <person name="Santini S."/>
            <person name="Schenkelaars Q."/>
            <person name="Jourda C."/>
            <person name="Duchesne M."/>
            <person name="Belahbib H."/>
            <person name="Rocher C."/>
            <person name="Selva M."/>
            <person name="Riesgo A."/>
            <person name="Vervoort M."/>
            <person name="Leys S.P."/>
            <person name="Kodjabachian L."/>
            <person name="Le Bivic A."/>
            <person name="Borchiellini C."/>
            <person name="Claverie J.M."/>
            <person name="Renard E."/>
        </authorList>
    </citation>
    <scope>NUCLEOTIDE SEQUENCE [LARGE SCALE GENOMIC DNA]</scope>
    <source>
        <strain evidence="3">SPO-2</strain>
    </source>
</reference>
<sequence>MPLTVYEGERYLITNTRGVGHVVRGPDRIFVGVNEEAQRLFRRSAGPDQYLVIRYRELGQIRIEHRHGPCFEFENPLTHESITIKNAEKLNSNEMLVVYKQEQELIQRRLVPGPAIFVPESNEWFHQFKWHGQDLENLGKIRPGVHQFTKLQMIPSQIYYDVTEVRTNDDILIEIQLMLFYEISDVDRMLNGSTDPIADLINAVASDVISFVSALSYQDFLQQTGLLSDMKTYAQLDNRADKIGCSISNVVYRGYKAPQKLQAIQLNAITSRTNLKIKNELDNMSNEITSFKLTKEMDRLDLKQQVDQLRSEMKHAIDQTAKNHEITLNQMKHQAAIEEEDSLAAHQLEMKKGDKDLEIRFLKELKVLGVDINAYLKGQQETPVAEEIQIHPTTML</sequence>
<dbReference type="SUPFAM" id="SSF117892">
    <property type="entry name" value="Band 7/SPFH domain"/>
    <property type="match status" value="1"/>
</dbReference>
<accession>A0AAV7KI71</accession>
<organism evidence="3 4">
    <name type="scientific">Oopsacas minuta</name>
    <dbReference type="NCBI Taxonomy" id="111878"/>
    <lineage>
        <taxon>Eukaryota</taxon>
        <taxon>Metazoa</taxon>
        <taxon>Porifera</taxon>
        <taxon>Hexactinellida</taxon>
        <taxon>Hexasterophora</taxon>
        <taxon>Lyssacinosida</taxon>
        <taxon>Leucopsacidae</taxon>
        <taxon>Oopsacas</taxon>
    </lineage>
</organism>
<dbReference type="InterPro" id="IPR036013">
    <property type="entry name" value="Band_7/SPFH_dom_sf"/>
</dbReference>
<dbReference type="Proteomes" id="UP001165289">
    <property type="component" value="Unassembled WGS sequence"/>
</dbReference>
<evidence type="ECO:0000313" key="4">
    <source>
        <dbReference type="Proteomes" id="UP001165289"/>
    </source>
</evidence>
<keyword evidence="4" id="KW-1185">Reference proteome</keyword>
<dbReference type="EMBL" id="JAKMXF010000022">
    <property type="protein sequence ID" value="KAI6661072.1"/>
    <property type="molecule type" value="Genomic_DNA"/>
</dbReference>
<keyword evidence="1" id="KW-0175">Coiled coil</keyword>
<name>A0AAV7KI71_9METZ</name>
<dbReference type="Gene3D" id="3.30.479.30">
    <property type="entry name" value="Band 7 domain"/>
    <property type="match status" value="1"/>
</dbReference>
<dbReference type="InterPro" id="IPR001107">
    <property type="entry name" value="Band_7"/>
</dbReference>
<feature type="domain" description="Band 7" evidence="2">
    <location>
        <begin position="90"/>
        <end position="256"/>
    </location>
</feature>
<gene>
    <name evidence="3" type="ORF">LOD99_13794</name>
</gene>
<evidence type="ECO:0000259" key="2">
    <source>
        <dbReference type="Pfam" id="PF01145"/>
    </source>
</evidence>
<comment type="caution">
    <text evidence="3">The sequence shown here is derived from an EMBL/GenBank/DDBJ whole genome shotgun (WGS) entry which is preliminary data.</text>
</comment>